<evidence type="ECO:0000313" key="2">
    <source>
        <dbReference type="EMBL" id="JAH25244.1"/>
    </source>
</evidence>
<organism evidence="2">
    <name type="scientific">Anguilla anguilla</name>
    <name type="common">European freshwater eel</name>
    <name type="synonym">Muraena anguilla</name>
    <dbReference type="NCBI Taxonomy" id="7936"/>
    <lineage>
        <taxon>Eukaryota</taxon>
        <taxon>Metazoa</taxon>
        <taxon>Chordata</taxon>
        <taxon>Craniata</taxon>
        <taxon>Vertebrata</taxon>
        <taxon>Euteleostomi</taxon>
        <taxon>Actinopterygii</taxon>
        <taxon>Neopterygii</taxon>
        <taxon>Teleostei</taxon>
        <taxon>Anguilliformes</taxon>
        <taxon>Anguillidae</taxon>
        <taxon>Anguilla</taxon>
    </lineage>
</organism>
<dbReference type="AlphaFoldDB" id="A0A0E9R829"/>
<accession>A0A0E9R829</accession>
<dbReference type="EMBL" id="GBXM01083333">
    <property type="protein sequence ID" value="JAH25244.1"/>
    <property type="molecule type" value="Transcribed_RNA"/>
</dbReference>
<evidence type="ECO:0000256" key="1">
    <source>
        <dbReference type="SAM" id="Phobius"/>
    </source>
</evidence>
<name>A0A0E9R829_ANGAN</name>
<proteinExistence type="predicted"/>
<feature type="transmembrane region" description="Helical" evidence="1">
    <location>
        <begin position="7"/>
        <end position="25"/>
    </location>
</feature>
<protein>
    <submittedName>
        <fullName evidence="2">Uncharacterized protein</fullName>
    </submittedName>
</protein>
<reference evidence="2" key="2">
    <citation type="journal article" date="2015" name="Fish Shellfish Immunol.">
        <title>Early steps in the European eel (Anguilla anguilla)-Vibrio vulnificus interaction in the gills: Role of the RtxA13 toxin.</title>
        <authorList>
            <person name="Callol A."/>
            <person name="Pajuelo D."/>
            <person name="Ebbesson L."/>
            <person name="Teles M."/>
            <person name="MacKenzie S."/>
            <person name="Amaro C."/>
        </authorList>
    </citation>
    <scope>NUCLEOTIDE SEQUENCE</scope>
</reference>
<keyword evidence="1" id="KW-1133">Transmembrane helix</keyword>
<sequence>MATDKKLFFNFYFLLYIRIIMRLRGFSKYNFTY</sequence>
<keyword evidence="1" id="KW-0812">Transmembrane</keyword>
<keyword evidence="1" id="KW-0472">Membrane</keyword>
<reference evidence="2" key="1">
    <citation type="submission" date="2014-11" db="EMBL/GenBank/DDBJ databases">
        <authorList>
            <person name="Amaro Gonzalez C."/>
        </authorList>
    </citation>
    <scope>NUCLEOTIDE SEQUENCE</scope>
</reference>